<proteinExistence type="predicted"/>
<reference evidence="2" key="1">
    <citation type="journal article" date="2024" name="Proc. Natl. Acad. Sci. U.S.A.">
        <title>Extraordinary preservation of gene collinearity over three hundred million years revealed in homosporous lycophytes.</title>
        <authorList>
            <person name="Li C."/>
            <person name="Wickell D."/>
            <person name="Kuo L.Y."/>
            <person name="Chen X."/>
            <person name="Nie B."/>
            <person name="Liao X."/>
            <person name="Peng D."/>
            <person name="Ji J."/>
            <person name="Jenkins J."/>
            <person name="Williams M."/>
            <person name="Shu S."/>
            <person name="Plott C."/>
            <person name="Barry K."/>
            <person name="Rajasekar S."/>
            <person name="Grimwood J."/>
            <person name="Han X."/>
            <person name="Sun S."/>
            <person name="Hou Z."/>
            <person name="He W."/>
            <person name="Dai G."/>
            <person name="Sun C."/>
            <person name="Schmutz J."/>
            <person name="Leebens-Mack J.H."/>
            <person name="Li F.W."/>
            <person name="Wang L."/>
        </authorList>
    </citation>
    <scope>NUCLEOTIDE SEQUENCE [LARGE SCALE GENOMIC DNA]</scope>
    <source>
        <strain evidence="2">cv. PW_Plant_1</strain>
    </source>
</reference>
<protein>
    <submittedName>
        <fullName evidence="1">Uncharacterized protein</fullName>
    </submittedName>
</protein>
<dbReference type="Proteomes" id="UP001162992">
    <property type="component" value="Chromosome 14"/>
</dbReference>
<accession>A0ACC2BPS9</accession>
<evidence type="ECO:0000313" key="2">
    <source>
        <dbReference type="Proteomes" id="UP001162992"/>
    </source>
</evidence>
<keyword evidence="2" id="KW-1185">Reference proteome</keyword>
<dbReference type="EMBL" id="CM055105">
    <property type="protein sequence ID" value="KAJ7531519.1"/>
    <property type="molecule type" value="Genomic_DNA"/>
</dbReference>
<organism evidence="1 2">
    <name type="scientific">Diphasiastrum complanatum</name>
    <name type="common">Issler's clubmoss</name>
    <name type="synonym">Lycopodium complanatum</name>
    <dbReference type="NCBI Taxonomy" id="34168"/>
    <lineage>
        <taxon>Eukaryota</taxon>
        <taxon>Viridiplantae</taxon>
        <taxon>Streptophyta</taxon>
        <taxon>Embryophyta</taxon>
        <taxon>Tracheophyta</taxon>
        <taxon>Lycopodiopsida</taxon>
        <taxon>Lycopodiales</taxon>
        <taxon>Lycopodiaceae</taxon>
        <taxon>Lycopodioideae</taxon>
        <taxon>Diphasiastrum</taxon>
    </lineage>
</organism>
<gene>
    <name evidence="1" type="ORF">O6H91_14G047100</name>
</gene>
<sequence length="105" mass="11819">MSNNYNNRFKRRKGDDDDDNGKRFSKAAGGSEGDASDTIVACEISKNRKVVVRKWKGQVFVDIREFWNKDGESLPSKKGISLSLEQWTVLQDHAEEVDAVLASMP</sequence>
<comment type="caution">
    <text evidence="1">The sequence shown here is derived from an EMBL/GenBank/DDBJ whole genome shotgun (WGS) entry which is preliminary data.</text>
</comment>
<evidence type="ECO:0000313" key="1">
    <source>
        <dbReference type="EMBL" id="KAJ7531519.1"/>
    </source>
</evidence>
<name>A0ACC2BPS9_DIPCM</name>